<dbReference type="RefSeq" id="WP_267948372.1">
    <property type="nucleotide sequence ID" value="NZ_CP113264.1"/>
</dbReference>
<feature type="transmembrane region" description="Helical" evidence="1">
    <location>
        <begin position="137"/>
        <end position="158"/>
    </location>
</feature>
<keyword evidence="3" id="KW-1185">Reference proteome</keyword>
<feature type="transmembrane region" description="Helical" evidence="1">
    <location>
        <begin position="21"/>
        <end position="42"/>
    </location>
</feature>
<keyword evidence="1" id="KW-1133">Transmembrane helix</keyword>
<protein>
    <submittedName>
        <fullName evidence="2">Uncharacterized protein</fullName>
    </submittedName>
</protein>
<reference evidence="2 3" key="1">
    <citation type="journal article" date="2013" name="Int. J. Syst. Evol. Microbiol.">
        <title>Description of Streptomonospora sediminis sp. nov. and Streptomonospora nanhaiensis sp. nov., and reclassification of Nocardiopsis arabia Hozzein &amp; Goodfellow 2008 as Streptomonospora arabica comb. nov. and emended description of the genus Streptomonospora.</title>
        <authorList>
            <person name="Zhang D.F."/>
            <person name="Pan H.Q."/>
            <person name="He J."/>
            <person name="Zhang X.M."/>
            <person name="Zhang Y.G."/>
            <person name="Klenk H.P."/>
            <person name="Hu J.C."/>
            <person name="Li W.J."/>
        </authorList>
    </citation>
    <scope>NUCLEOTIDE SEQUENCE [LARGE SCALE GENOMIC DNA]</scope>
    <source>
        <strain evidence="2 3">12A09</strain>
    </source>
</reference>
<feature type="transmembrane region" description="Helical" evidence="1">
    <location>
        <begin position="170"/>
        <end position="188"/>
    </location>
</feature>
<evidence type="ECO:0000313" key="2">
    <source>
        <dbReference type="EMBL" id="WAE74599.1"/>
    </source>
</evidence>
<evidence type="ECO:0000313" key="3">
    <source>
        <dbReference type="Proteomes" id="UP001156498"/>
    </source>
</evidence>
<gene>
    <name evidence="2" type="ORF">OUQ99_05685</name>
</gene>
<dbReference type="EMBL" id="CP113264">
    <property type="protein sequence ID" value="WAE74599.1"/>
    <property type="molecule type" value="Genomic_DNA"/>
</dbReference>
<dbReference type="Proteomes" id="UP001156498">
    <property type="component" value="Chromosome"/>
</dbReference>
<proteinExistence type="predicted"/>
<feature type="transmembrane region" description="Helical" evidence="1">
    <location>
        <begin position="113"/>
        <end position="130"/>
    </location>
</feature>
<sequence>MTSPHDIDRLHRVRAVTTDLGDYKGLHLLVLGLFLVFLAFAAAGRGELIAPGVFLAAGLLLVVGRYYRERFGDVRPLNTAGRVVRRVLLPLLFLPLALVLITLSNVFGLTDGPVSVAGFLSALLLALATGPRWRMRAHYPVAAAAMALASVLPLGVLTPSGTHPFLVDSPPMPLPLALGTVLCVCGLLDHRTLVRTLPPAPRTNETD</sequence>
<keyword evidence="1" id="KW-0472">Membrane</keyword>
<name>A0ABY6YQJ2_9ACTN</name>
<feature type="transmembrane region" description="Helical" evidence="1">
    <location>
        <begin position="87"/>
        <end position="107"/>
    </location>
</feature>
<evidence type="ECO:0000256" key="1">
    <source>
        <dbReference type="SAM" id="Phobius"/>
    </source>
</evidence>
<keyword evidence="1" id="KW-0812">Transmembrane</keyword>
<accession>A0ABY6YQJ2</accession>
<feature type="transmembrane region" description="Helical" evidence="1">
    <location>
        <begin position="48"/>
        <end position="67"/>
    </location>
</feature>
<organism evidence="2 3">
    <name type="scientific">Streptomonospora nanhaiensis</name>
    <dbReference type="NCBI Taxonomy" id="1323731"/>
    <lineage>
        <taxon>Bacteria</taxon>
        <taxon>Bacillati</taxon>
        <taxon>Actinomycetota</taxon>
        <taxon>Actinomycetes</taxon>
        <taxon>Streptosporangiales</taxon>
        <taxon>Nocardiopsidaceae</taxon>
        <taxon>Streptomonospora</taxon>
    </lineage>
</organism>